<keyword evidence="3" id="KW-1185">Reference proteome</keyword>
<evidence type="ECO:0000313" key="3">
    <source>
        <dbReference type="Proteomes" id="UP001551584"/>
    </source>
</evidence>
<gene>
    <name evidence="2" type="ORF">AB0D95_23165</name>
</gene>
<comment type="caution">
    <text evidence="2">The sequence shown here is derived from an EMBL/GenBank/DDBJ whole genome shotgun (WGS) entry which is preliminary data.</text>
</comment>
<reference evidence="2 3" key="1">
    <citation type="submission" date="2024-06" db="EMBL/GenBank/DDBJ databases">
        <title>The Natural Products Discovery Center: Release of the First 8490 Sequenced Strains for Exploring Actinobacteria Biosynthetic Diversity.</title>
        <authorList>
            <person name="Kalkreuter E."/>
            <person name="Kautsar S.A."/>
            <person name="Yang D."/>
            <person name="Bader C.D."/>
            <person name="Teijaro C.N."/>
            <person name="Fluegel L."/>
            <person name="Davis C.M."/>
            <person name="Simpson J.R."/>
            <person name="Lauterbach L."/>
            <person name="Steele A.D."/>
            <person name="Gui C."/>
            <person name="Meng S."/>
            <person name="Li G."/>
            <person name="Viehrig K."/>
            <person name="Ye F."/>
            <person name="Su P."/>
            <person name="Kiefer A.F."/>
            <person name="Nichols A."/>
            <person name="Cepeda A.J."/>
            <person name="Yan W."/>
            <person name="Fan B."/>
            <person name="Jiang Y."/>
            <person name="Adhikari A."/>
            <person name="Zheng C.-J."/>
            <person name="Schuster L."/>
            <person name="Cowan T.M."/>
            <person name="Smanski M.J."/>
            <person name="Chevrette M.G."/>
            <person name="De Carvalho L.P.S."/>
            <person name="Shen B."/>
        </authorList>
    </citation>
    <scope>NUCLEOTIDE SEQUENCE [LARGE SCALE GENOMIC DNA]</scope>
    <source>
        <strain evidence="2 3">NPDC048117</strain>
    </source>
</reference>
<accession>A0ABV3EVA3</accession>
<name>A0ABV3EVA3_9ACTN</name>
<organism evidence="2 3">
    <name type="scientific">Streptomyces chilikensis</name>
    <dbReference type="NCBI Taxonomy" id="1194079"/>
    <lineage>
        <taxon>Bacteria</taxon>
        <taxon>Bacillati</taxon>
        <taxon>Actinomycetota</taxon>
        <taxon>Actinomycetes</taxon>
        <taxon>Kitasatosporales</taxon>
        <taxon>Streptomycetaceae</taxon>
        <taxon>Streptomyces</taxon>
    </lineage>
</organism>
<proteinExistence type="predicted"/>
<dbReference type="EMBL" id="JBEZNA010000066">
    <property type="protein sequence ID" value="MEU9580129.1"/>
    <property type="molecule type" value="Genomic_DNA"/>
</dbReference>
<dbReference type="Proteomes" id="UP001551584">
    <property type="component" value="Unassembled WGS sequence"/>
</dbReference>
<dbReference type="RefSeq" id="WP_359275603.1">
    <property type="nucleotide sequence ID" value="NZ_JBEZNA010000066.1"/>
</dbReference>
<evidence type="ECO:0000313" key="2">
    <source>
        <dbReference type="EMBL" id="MEU9580129.1"/>
    </source>
</evidence>
<evidence type="ECO:0000256" key="1">
    <source>
        <dbReference type="SAM" id="MobiDB-lite"/>
    </source>
</evidence>
<feature type="region of interest" description="Disordered" evidence="1">
    <location>
        <begin position="1"/>
        <end position="24"/>
    </location>
</feature>
<protein>
    <submittedName>
        <fullName evidence="2">Uncharacterized protein</fullName>
    </submittedName>
</protein>
<sequence length="116" mass="12819">MPVLADDGPVRDRSESRTPFSPCGEVRLARGGRMETRAARGIGCLRRALERGDGAELAVAHPTVEGDPVREYHRLTPRVGLEVHTDSTDAPRSDRKWSFPACHAPGWLPELPCPRR</sequence>